<dbReference type="EMBL" id="JAMQBH010000010">
    <property type="protein sequence ID" value="MCM2515622.1"/>
    <property type="molecule type" value="Genomic_DNA"/>
</dbReference>
<accession>A0ABT0VW95</accession>
<gene>
    <name evidence="1" type="ORF">NC658_20555</name>
</gene>
<dbReference type="Gene3D" id="3.40.1760.10">
    <property type="entry name" value="YfbM-like super family"/>
    <property type="match status" value="1"/>
</dbReference>
<dbReference type="RefSeq" id="WP_199204229.1">
    <property type="nucleotide sequence ID" value="NZ_JAMQBH010000010.1"/>
</dbReference>
<comment type="caution">
    <text evidence="1">The sequence shown here is derived from an EMBL/GenBank/DDBJ whole genome shotgun (WGS) entry which is preliminary data.</text>
</comment>
<name>A0ABT0VW95_STRGI</name>
<dbReference type="Proteomes" id="UP001523263">
    <property type="component" value="Unassembled WGS sequence"/>
</dbReference>
<dbReference type="InterPro" id="IPR015068">
    <property type="entry name" value="DUF1877"/>
</dbReference>
<organism evidence="1 2">
    <name type="scientific">Streptomyces griseoincarnatus</name>
    <dbReference type="NCBI Taxonomy" id="29305"/>
    <lineage>
        <taxon>Bacteria</taxon>
        <taxon>Bacillati</taxon>
        <taxon>Actinomycetota</taxon>
        <taxon>Actinomycetes</taxon>
        <taxon>Kitasatosporales</taxon>
        <taxon>Streptomycetaceae</taxon>
        <taxon>Streptomyces</taxon>
        <taxon>Streptomyces griseoincarnatus group</taxon>
    </lineage>
</organism>
<sequence length="161" mass="18005">MATKLVMRRIKKDVYDRIMEEGYIDEFKREELGVGETWDVLARILAHGFMESPQTHALAIMGGRYISGPPGVSTKLLSPDEVAEASELLNVILDRTIEGRHRQLDFTGAQGGDADGTPTISVEDCIRAFRCLRKFYAKAEIHGEAMILLFTTVTSSVEEER</sequence>
<evidence type="ECO:0000313" key="1">
    <source>
        <dbReference type="EMBL" id="MCM2515622.1"/>
    </source>
</evidence>
<keyword evidence="2" id="KW-1185">Reference proteome</keyword>
<evidence type="ECO:0000313" key="2">
    <source>
        <dbReference type="Proteomes" id="UP001523263"/>
    </source>
</evidence>
<dbReference type="Pfam" id="PF08974">
    <property type="entry name" value="DUF1877"/>
    <property type="match status" value="1"/>
</dbReference>
<reference evidence="1 2" key="1">
    <citation type="submission" date="2022-06" db="EMBL/GenBank/DDBJ databases">
        <title>Whole genome sequence of Streptomyces griseoincarnatus RB7AG.</title>
        <authorList>
            <person name="Ray L."/>
            <person name="Behera S."/>
            <person name="Panda A.N."/>
        </authorList>
    </citation>
    <scope>NUCLEOTIDE SEQUENCE [LARGE SCALE GENOMIC DNA]</scope>
    <source>
        <strain evidence="1 2">RB7AG</strain>
    </source>
</reference>
<dbReference type="InterPro" id="IPR035944">
    <property type="entry name" value="YfbM-like_sf"/>
</dbReference>
<protein>
    <submittedName>
        <fullName evidence="1">YfbM family protein</fullName>
    </submittedName>
</protein>
<proteinExistence type="predicted"/>